<sequence>MSVQVYGEPNNESHLVPVRVSLLNKKLTNSRVVVVNMGKDNQRAQVAVTDLDTNKTRTAHVKKTMFGTFMDATGKEYYLD</sequence>
<protein>
    <submittedName>
        <fullName evidence="1">Uncharacterized protein</fullName>
    </submittedName>
</protein>
<evidence type="ECO:0000313" key="2">
    <source>
        <dbReference type="Proteomes" id="UP000177785"/>
    </source>
</evidence>
<dbReference type="Proteomes" id="UP000177785">
    <property type="component" value="Unassembled WGS sequence"/>
</dbReference>
<proteinExistence type="predicted"/>
<dbReference type="AlphaFoldDB" id="A0A1G2G0I0"/>
<dbReference type="EMBL" id="MHNL01000035">
    <property type="protein sequence ID" value="OGZ43360.1"/>
    <property type="molecule type" value="Genomic_DNA"/>
</dbReference>
<comment type="caution">
    <text evidence="1">The sequence shown here is derived from an EMBL/GenBank/DDBJ whole genome shotgun (WGS) entry which is preliminary data.</text>
</comment>
<evidence type="ECO:0000313" key="1">
    <source>
        <dbReference type="EMBL" id="OGZ43360.1"/>
    </source>
</evidence>
<gene>
    <name evidence="1" type="ORF">A2756_05065</name>
</gene>
<accession>A0A1G2G0I0</accession>
<organism evidence="1 2">
    <name type="scientific">Candidatus Ryanbacteria bacterium RIFCSPHIGHO2_01_FULL_48_27</name>
    <dbReference type="NCBI Taxonomy" id="1802115"/>
    <lineage>
        <taxon>Bacteria</taxon>
        <taxon>Candidatus Ryaniibacteriota</taxon>
    </lineage>
</organism>
<name>A0A1G2G0I0_9BACT</name>
<reference evidence="1 2" key="1">
    <citation type="journal article" date="2016" name="Nat. Commun.">
        <title>Thousands of microbial genomes shed light on interconnected biogeochemical processes in an aquifer system.</title>
        <authorList>
            <person name="Anantharaman K."/>
            <person name="Brown C.T."/>
            <person name="Hug L.A."/>
            <person name="Sharon I."/>
            <person name="Castelle C.J."/>
            <person name="Probst A.J."/>
            <person name="Thomas B.C."/>
            <person name="Singh A."/>
            <person name="Wilkins M.J."/>
            <person name="Karaoz U."/>
            <person name="Brodie E.L."/>
            <person name="Williams K.H."/>
            <person name="Hubbard S.S."/>
            <person name="Banfield J.F."/>
        </authorList>
    </citation>
    <scope>NUCLEOTIDE SEQUENCE [LARGE SCALE GENOMIC DNA]</scope>
</reference>